<dbReference type="SMART" id="SM00027">
    <property type="entry name" value="EH"/>
    <property type="match status" value="2"/>
</dbReference>
<dbReference type="Gene3D" id="1.10.238.10">
    <property type="entry name" value="EF-hand"/>
    <property type="match status" value="2"/>
</dbReference>
<dbReference type="PROSITE" id="PS50222">
    <property type="entry name" value="EF_HAND_2"/>
    <property type="match status" value="2"/>
</dbReference>
<sequence>MSSKQPSFIPPEAYAVYSQTFDGCKEANSNLVAGLKAREVLVKSGLPNSTLHKIWSLSDVQQNGALTKNEFAMALHLAKTAMSGAELPDVLPEAVKKEILELDGRVQEASATTGDAHSESRNIYGRTSSYSLRGSKGVNTEVNLLTDDFATRFPGIEDINPNLKSKPSGDSVFTLETKSRGGSFSNKWDLSERERRKYEQIFTGLDYQNKGEIDGVELRDIFLQTGLQPEDLSQIWELVDSKKKGKLNKEEFVLAFKIIEERKAGKEIPKTLPAELEFGVAAEEMRREVLYGKSKTDEKKEPISYGNQYPPAISSSNTNKETMSFKGAANAITSTSGYDTKVRTDVNPTKSYKASPAAETKDEQWYGREIKKEHTITHDLVAFAEQDLDRGDIELNGRSLSVAERLAVKEAQALVKLLLKYAELSRDLSTYSSKVDLLTQKLRSEAKKPKEVASTNELDRSSRATAMLFERMKELTGQTFEMGSLSEAPSPFENQGRATPLNSSVLKKHVSRIEAIKAEANELKKKIIETCKESKELFSDPNYLELENSQNWNMFELGSEKDNVKVSALVDQLSSVRKLNIKLLDLLPANRSVSPFISSPIHSRTSITATSAARAINSSSPRLSSIENPEERAQALKKLAEQRLLERQRALGVSLAPESATPTTSTIPTTSTEPIRPSQPLQHSQSSYLSQTSQLSQAAASSSAPIPDKNVPSDKFESIFGLDAPSASGFDSPFIQSTSPTSKRSDVFNLASSSSSPLNKAIATTDSAPLYRPSTGSPLSQPLSKNTADLFTKLYGARGSPNPESAYKFSGSLELPDQNEDSSSESEFDFSDSETAQPSK</sequence>
<comment type="caution">
    <text evidence="5">The sequence shown here is derived from an EMBL/GenBank/DDBJ whole genome shotgun (WGS) entry which is preliminary data.</text>
</comment>
<evidence type="ECO:0000313" key="5">
    <source>
        <dbReference type="EMBL" id="OMH86355.1"/>
    </source>
</evidence>
<dbReference type="SUPFAM" id="SSF47473">
    <property type="entry name" value="EF-hand"/>
    <property type="match status" value="2"/>
</dbReference>
<evidence type="ECO:0000256" key="2">
    <source>
        <dbReference type="SAM" id="MobiDB-lite"/>
    </source>
</evidence>
<organism evidence="5 6">
    <name type="scientific">Zancudomyces culisetae</name>
    <name type="common">Gut fungus</name>
    <name type="synonym">Smittium culisetae</name>
    <dbReference type="NCBI Taxonomy" id="1213189"/>
    <lineage>
        <taxon>Eukaryota</taxon>
        <taxon>Fungi</taxon>
        <taxon>Fungi incertae sedis</taxon>
        <taxon>Zoopagomycota</taxon>
        <taxon>Kickxellomycotina</taxon>
        <taxon>Harpellomycetes</taxon>
        <taxon>Harpellales</taxon>
        <taxon>Legeriomycetaceae</taxon>
        <taxon>Zancudomyces</taxon>
    </lineage>
</organism>
<keyword evidence="1" id="KW-0175">Coiled coil</keyword>
<dbReference type="CDD" id="cd00052">
    <property type="entry name" value="EH"/>
    <property type="match status" value="2"/>
</dbReference>
<dbReference type="GO" id="GO:0005737">
    <property type="term" value="C:cytoplasm"/>
    <property type="evidence" value="ECO:0007669"/>
    <property type="project" value="TreeGrafter"/>
</dbReference>
<accession>A0A1R1PZJ2</accession>
<gene>
    <name evidence="5" type="ORF">AX774_g76</name>
</gene>
<dbReference type="EMBL" id="LSSK01000007">
    <property type="protein sequence ID" value="OMH86355.1"/>
    <property type="molecule type" value="Genomic_DNA"/>
</dbReference>
<evidence type="ECO:0000259" key="4">
    <source>
        <dbReference type="PROSITE" id="PS50222"/>
    </source>
</evidence>
<evidence type="ECO:0000259" key="3">
    <source>
        <dbReference type="PROSITE" id="PS50031"/>
    </source>
</evidence>
<dbReference type="PANTHER" id="PTHR11216">
    <property type="entry name" value="EH DOMAIN"/>
    <property type="match status" value="1"/>
</dbReference>
<protein>
    <submittedName>
        <fullName evidence="5">EH domain-containing and endocytosis protein 1</fullName>
    </submittedName>
</protein>
<feature type="compositionally biased region" description="Acidic residues" evidence="2">
    <location>
        <begin position="817"/>
        <end position="832"/>
    </location>
</feature>
<dbReference type="Pfam" id="PF12763">
    <property type="entry name" value="EH"/>
    <property type="match status" value="2"/>
</dbReference>
<reference evidence="6" key="1">
    <citation type="submission" date="2017-01" db="EMBL/GenBank/DDBJ databases">
        <authorList>
            <person name="Wang Y."/>
            <person name="White M."/>
            <person name="Kvist S."/>
            <person name="Moncalvo J.-M."/>
        </authorList>
    </citation>
    <scope>NUCLEOTIDE SEQUENCE [LARGE SCALE GENOMIC DNA]</scope>
    <source>
        <strain evidence="6">COL-18-3</strain>
    </source>
</reference>
<evidence type="ECO:0000256" key="1">
    <source>
        <dbReference type="SAM" id="Coils"/>
    </source>
</evidence>
<dbReference type="PROSITE" id="PS50031">
    <property type="entry name" value="EH"/>
    <property type="match status" value="2"/>
</dbReference>
<dbReference type="PANTHER" id="PTHR11216:SF170">
    <property type="entry name" value="DYNAMIN ASSOCIATED PROTEIN 160, ISOFORM D"/>
    <property type="match status" value="1"/>
</dbReference>
<dbReference type="GO" id="GO:0006897">
    <property type="term" value="P:endocytosis"/>
    <property type="evidence" value="ECO:0007669"/>
    <property type="project" value="TreeGrafter"/>
</dbReference>
<dbReference type="InterPro" id="IPR011992">
    <property type="entry name" value="EF-hand-dom_pair"/>
</dbReference>
<evidence type="ECO:0000313" key="6">
    <source>
        <dbReference type="Proteomes" id="UP000188320"/>
    </source>
</evidence>
<feature type="domain" description="EH" evidence="3">
    <location>
        <begin position="194"/>
        <end position="276"/>
    </location>
</feature>
<feature type="domain" description="EH" evidence="3">
    <location>
        <begin position="13"/>
        <end position="92"/>
    </location>
</feature>
<feature type="compositionally biased region" description="Polar residues" evidence="2">
    <location>
        <begin position="774"/>
        <end position="789"/>
    </location>
</feature>
<feature type="compositionally biased region" description="Low complexity" evidence="2">
    <location>
        <begin position="654"/>
        <end position="705"/>
    </location>
</feature>
<feature type="domain" description="EF-hand" evidence="4">
    <location>
        <begin position="46"/>
        <end position="81"/>
    </location>
</feature>
<dbReference type="GO" id="GO:0016197">
    <property type="term" value="P:endosomal transport"/>
    <property type="evidence" value="ECO:0007669"/>
    <property type="project" value="TreeGrafter"/>
</dbReference>
<dbReference type="InterPro" id="IPR002048">
    <property type="entry name" value="EF_hand_dom"/>
</dbReference>
<feature type="region of interest" description="Disordered" evidence="2">
    <location>
        <begin position="730"/>
        <end position="840"/>
    </location>
</feature>
<proteinExistence type="predicted"/>
<feature type="compositionally biased region" description="Polar residues" evidence="2">
    <location>
        <begin position="750"/>
        <end position="767"/>
    </location>
</feature>
<dbReference type="Proteomes" id="UP000188320">
    <property type="component" value="Unassembled WGS sequence"/>
</dbReference>
<dbReference type="GO" id="GO:0005509">
    <property type="term" value="F:calcium ion binding"/>
    <property type="evidence" value="ECO:0007669"/>
    <property type="project" value="InterPro"/>
</dbReference>
<name>A0A1R1PZJ2_ZANCU</name>
<feature type="region of interest" description="Disordered" evidence="2">
    <location>
        <begin position="651"/>
        <end position="715"/>
    </location>
</feature>
<dbReference type="GO" id="GO:0005886">
    <property type="term" value="C:plasma membrane"/>
    <property type="evidence" value="ECO:0007669"/>
    <property type="project" value="TreeGrafter"/>
</dbReference>
<feature type="coiled-coil region" evidence="1">
    <location>
        <begin position="506"/>
        <end position="533"/>
    </location>
</feature>
<dbReference type="InterPro" id="IPR000261">
    <property type="entry name" value="EH_dom"/>
</dbReference>
<keyword evidence="6" id="KW-1185">Reference proteome</keyword>
<dbReference type="AlphaFoldDB" id="A0A1R1PZJ2"/>
<dbReference type="OrthoDB" id="1716625at2759"/>
<feature type="domain" description="EF-hand" evidence="4">
    <location>
        <begin position="227"/>
        <end position="262"/>
    </location>
</feature>